<evidence type="ECO:0000313" key="3">
    <source>
        <dbReference type="Proteomes" id="UP000236742"/>
    </source>
</evidence>
<dbReference type="OrthoDB" id="9812656at2"/>
<keyword evidence="3" id="KW-1185">Reference proteome</keyword>
<evidence type="ECO:0000313" key="2">
    <source>
        <dbReference type="EMBL" id="SEG35057.1"/>
    </source>
</evidence>
<dbReference type="PROSITE" id="PS51819">
    <property type="entry name" value="VOC"/>
    <property type="match status" value="1"/>
</dbReference>
<dbReference type="EMBL" id="FNVD01000039">
    <property type="protein sequence ID" value="SEG35057.1"/>
    <property type="molecule type" value="Genomic_DNA"/>
</dbReference>
<protein>
    <submittedName>
        <fullName evidence="2">Catechol 2,3-dioxygenase</fullName>
    </submittedName>
</protein>
<feature type="domain" description="VOC" evidence="1">
    <location>
        <begin position="10"/>
        <end position="143"/>
    </location>
</feature>
<dbReference type="InterPro" id="IPR029068">
    <property type="entry name" value="Glyas_Bleomycin-R_OHBP_Dase"/>
</dbReference>
<organism evidence="2 3">
    <name type="scientific">Jhaorihella thermophila</name>
    <dbReference type="NCBI Taxonomy" id="488547"/>
    <lineage>
        <taxon>Bacteria</taxon>
        <taxon>Pseudomonadati</taxon>
        <taxon>Pseudomonadota</taxon>
        <taxon>Alphaproteobacteria</taxon>
        <taxon>Rhodobacterales</taxon>
        <taxon>Paracoccaceae</taxon>
        <taxon>Jhaorihella</taxon>
    </lineage>
</organism>
<dbReference type="Proteomes" id="UP000236742">
    <property type="component" value="Unassembled WGS sequence"/>
</dbReference>
<dbReference type="SUPFAM" id="SSF54593">
    <property type="entry name" value="Glyoxalase/Bleomycin resistance protein/Dihydroxybiphenyl dioxygenase"/>
    <property type="match status" value="1"/>
</dbReference>
<keyword evidence="2" id="KW-0223">Dioxygenase</keyword>
<accession>A0A1H5ZHE6</accession>
<dbReference type="AlphaFoldDB" id="A0A1H5ZHE6"/>
<dbReference type="InterPro" id="IPR037523">
    <property type="entry name" value="VOC_core"/>
</dbReference>
<gene>
    <name evidence="2" type="ORF">SAMN05421751_13910</name>
</gene>
<dbReference type="Gene3D" id="3.10.180.10">
    <property type="entry name" value="2,3-Dihydroxybiphenyl 1,2-Dioxygenase, domain 1"/>
    <property type="match status" value="1"/>
</dbReference>
<dbReference type="InterPro" id="IPR004360">
    <property type="entry name" value="Glyas_Fos-R_dOase_dom"/>
</dbReference>
<reference evidence="2 3" key="1">
    <citation type="submission" date="2016-10" db="EMBL/GenBank/DDBJ databases">
        <authorList>
            <person name="de Groot N.N."/>
        </authorList>
    </citation>
    <scope>NUCLEOTIDE SEQUENCE [LARGE SCALE GENOMIC DNA]</scope>
    <source>
        <strain evidence="2 3">DSM 23413</strain>
    </source>
</reference>
<dbReference type="Pfam" id="PF00903">
    <property type="entry name" value="Glyoxalase"/>
    <property type="match status" value="1"/>
</dbReference>
<evidence type="ECO:0000259" key="1">
    <source>
        <dbReference type="PROSITE" id="PS51819"/>
    </source>
</evidence>
<name>A0A1H5ZHE6_9RHOB</name>
<dbReference type="RefSeq" id="WP_104009444.1">
    <property type="nucleotide sequence ID" value="NZ_FNVD01000039.1"/>
</dbReference>
<dbReference type="GO" id="GO:0051213">
    <property type="term" value="F:dioxygenase activity"/>
    <property type="evidence" value="ECO:0007669"/>
    <property type="project" value="UniProtKB-KW"/>
</dbReference>
<proteinExistence type="predicted"/>
<keyword evidence="2" id="KW-0560">Oxidoreductase</keyword>
<sequence>MSERGFTVRAIGEIAIRCIDHGAMVAFYRDVIGLKPMRDPQDAPIVFFRIADGFEGHTAVLALFRHDIEGAGRTRAGDRPPATGPGSSLHHIALSLPWEEQDAVIAWYESLGLEYHVETFDWVGWRGVFTFDPDGNTVELVAKDPRWVAPIGAA</sequence>